<dbReference type="GO" id="GO:0005783">
    <property type="term" value="C:endoplasmic reticulum"/>
    <property type="evidence" value="ECO:0007669"/>
    <property type="project" value="TreeGrafter"/>
</dbReference>
<dbReference type="InterPro" id="IPR012341">
    <property type="entry name" value="6hp_glycosidase-like_sf"/>
</dbReference>
<keyword evidence="9" id="KW-0732">Signal</keyword>
<reference evidence="10" key="1">
    <citation type="submission" date="2017-09" db="EMBL/GenBank/DDBJ databases">
        <title>Polyketide synthases of a Diaporthe helianthi virulent isolate.</title>
        <authorList>
            <person name="Baroncelli R."/>
        </authorList>
    </citation>
    <scope>NUCLEOTIDE SEQUENCE [LARGE SCALE GENOMIC DNA]</scope>
    <source>
        <strain evidence="10">7/96</strain>
    </source>
</reference>
<evidence type="ECO:0000256" key="3">
    <source>
        <dbReference type="ARBA" id="ARBA00007658"/>
    </source>
</evidence>
<dbReference type="Proteomes" id="UP000094444">
    <property type="component" value="Unassembled WGS sequence"/>
</dbReference>
<dbReference type="PANTHER" id="PTHR11742:SF103">
    <property type="entry name" value="ENDOPLASMIC RETICULUM MANNOSIDASE MNL2-RELATED"/>
    <property type="match status" value="1"/>
</dbReference>
<feature type="binding site" evidence="6">
    <location>
        <position position="1061"/>
    </location>
    <ligand>
        <name>Ca(2+)</name>
        <dbReference type="ChEBI" id="CHEBI:29108"/>
    </ligand>
</feature>
<dbReference type="Pfam" id="PF01532">
    <property type="entry name" value="Glyco_hydro_47"/>
    <property type="match status" value="1"/>
</dbReference>
<evidence type="ECO:0000256" key="8">
    <source>
        <dbReference type="SAM" id="MobiDB-lite"/>
    </source>
</evidence>
<evidence type="ECO:0000256" key="1">
    <source>
        <dbReference type="ARBA" id="ARBA00001913"/>
    </source>
</evidence>
<proteinExistence type="inferred from homology"/>
<feature type="region of interest" description="Disordered" evidence="8">
    <location>
        <begin position="114"/>
        <end position="163"/>
    </location>
</feature>
<gene>
    <name evidence="10" type="ORF">DHEL01_v206130</name>
</gene>
<evidence type="ECO:0000256" key="7">
    <source>
        <dbReference type="RuleBase" id="RU361193"/>
    </source>
</evidence>
<dbReference type="EMBL" id="MAVT02000482">
    <property type="protein sequence ID" value="POS75476.1"/>
    <property type="molecule type" value="Genomic_DNA"/>
</dbReference>
<feature type="region of interest" description="Disordered" evidence="8">
    <location>
        <begin position="776"/>
        <end position="886"/>
    </location>
</feature>
<dbReference type="PRINTS" id="PR00747">
    <property type="entry name" value="GLYHDRLASE47"/>
</dbReference>
<keyword evidence="11" id="KW-1185">Reference proteome</keyword>
<dbReference type="GO" id="GO:0005975">
    <property type="term" value="P:carbohydrate metabolic process"/>
    <property type="evidence" value="ECO:0007669"/>
    <property type="project" value="InterPro"/>
</dbReference>
<evidence type="ECO:0000256" key="6">
    <source>
        <dbReference type="PIRSR" id="PIRSR601382-2"/>
    </source>
</evidence>
<feature type="compositionally biased region" description="Basic and acidic residues" evidence="8">
    <location>
        <begin position="807"/>
        <end position="829"/>
    </location>
</feature>
<evidence type="ECO:0000313" key="10">
    <source>
        <dbReference type="EMBL" id="POS75476.1"/>
    </source>
</evidence>
<keyword evidence="6" id="KW-0479">Metal-binding</keyword>
<evidence type="ECO:0000256" key="2">
    <source>
        <dbReference type="ARBA" id="ARBA00004922"/>
    </source>
</evidence>
<dbReference type="UniPathway" id="UPA00378"/>
<feature type="region of interest" description="Disordered" evidence="8">
    <location>
        <begin position="44"/>
        <end position="79"/>
    </location>
</feature>
<dbReference type="EC" id="3.2.1.-" evidence="7"/>
<sequence length="1070" mass="118424">MIRIRRYRVFVACAFVFLFLLYRVSVNSAWDSNNFDYQQAAIRPNPQPQAAQRDESQKPLAEEPQPAFEQTFAQDADEGKVKIPELKTTPELKDGFALPPAPTLVDPLAPLDADMRPAEESPATSEPPTIPDRRPGEVADSYPLADDEPLHIQDPPGRHQDSPLVTATSTTIHWEKQPEWFPVPEDYIIPLPSGKPKSVPRVQHNFGSESPDVKAKREDRLAEVKAEMKRAWDGYEKYAFGHDELVPIQKSFKDPFCGWAATLVDAMDTLWIMGLKDEFDSAYKGLRDIDFTTTPYRNEIPVFETTIRYLGGLLAAYDVSGGHKGDYPLLLKKAVELAEVLMGIFDTPNRMPVLYYKWKPAFASQPKRASTRAGIAELGTLSMEFTRLAQLTGKDKYYDAIARITDALEEWQNRDDETAPTLPGIFPENIDASGCNASATSALREASIRAQLQAQTAELEDPQGYVPAAAGSSDALDVPTQARPSVESQVKPVSEGDLNVGGFKAIEKRQVGDDKYTTESGVPPQNPAQVPDIGTPHRASSSARFQGHEVSEPLAANGLPADWDCVASNLTAAPGWETFSMGGSQDSAYEYFPKQYLLLGGLEPKYRTLHEKTVAAVKKWLLFRPMAPDDPDVLFSAKVKVSGTVDKPLSERVDYEYEVTHLTCFLGGMFGLGAKIFDTPEDLEIGKRLTDGCVWAYSSMPSGIMPEYAQVVPCGDPESCQWNETIWADQYLDPNPEWRNQQMDTYHERLRLWEAEKQQIIRDEAVRLQAAEEKARQTLYPGEDGSTTGIAQEPGVPAGYGGVSGGGERKPAGEKPASDKPASDEDGYPRRKGSSIPSTNPDGSPRQDKDVAPRPAVNKRDVDGEASLLPKPDPSEYVPPPPAVNPAMLDQQAIREKMKKLEAQLNGNDATSSSGAFGGTVGQVPIDQPAITLPPRPVKPVTHEEYVQNVIASEGLPPGFTRIGDKRYILRPEAIESVWYMYRITGDPIWQEKGWKMWKAVAKHTRSQVANTAVDGVNNKHGTTTPIDSMESFWLAETLKYYYLLYSAPDLISLDDWVLNTEAHPFPRPR</sequence>
<dbReference type="InterPro" id="IPR050749">
    <property type="entry name" value="Glycosyl_Hydrolase_47"/>
</dbReference>
<feature type="region of interest" description="Disordered" evidence="8">
    <location>
        <begin position="513"/>
        <end position="540"/>
    </location>
</feature>
<feature type="compositionally biased region" description="Basic and acidic residues" evidence="8">
    <location>
        <begin position="845"/>
        <end position="863"/>
    </location>
</feature>
<keyword evidence="5" id="KW-1015">Disulfide bond</keyword>
<feature type="compositionally biased region" description="Basic and acidic residues" evidence="8">
    <location>
        <begin position="148"/>
        <end position="161"/>
    </location>
</feature>
<keyword evidence="6" id="KW-0106">Calcium</keyword>
<evidence type="ECO:0000313" key="11">
    <source>
        <dbReference type="Proteomes" id="UP000094444"/>
    </source>
</evidence>
<dbReference type="OrthoDB" id="8118055at2759"/>
<accession>A0A2P5HYZ2</accession>
<dbReference type="SUPFAM" id="SSF48225">
    <property type="entry name" value="Seven-hairpin glycosidases"/>
    <property type="match status" value="1"/>
</dbReference>
<keyword evidence="7" id="KW-0326">Glycosidase</keyword>
<comment type="cofactor">
    <cofactor evidence="1 6">
        <name>Ca(2+)</name>
        <dbReference type="ChEBI" id="CHEBI:29108"/>
    </cofactor>
</comment>
<keyword evidence="4 7" id="KW-0378">Hydrolase</keyword>
<dbReference type="AlphaFoldDB" id="A0A2P5HYZ2"/>
<comment type="caution">
    <text evidence="10">The sequence shown here is derived from an EMBL/GenBank/DDBJ whole genome shotgun (WGS) entry which is preliminary data.</text>
</comment>
<dbReference type="InterPro" id="IPR001382">
    <property type="entry name" value="Glyco_hydro_47"/>
</dbReference>
<evidence type="ECO:0000256" key="5">
    <source>
        <dbReference type="ARBA" id="ARBA00023157"/>
    </source>
</evidence>
<comment type="pathway">
    <text evidence="2">Protein modification; protein glycosylation.</text>
</comment>
<name>A0A2P5HYZ2_DIAHE</name>
<dbReference type="InterPro" id="IPR036026">
    <property type="entry name" value="Seven-hairpin_glycosidases"/>
</dbReference>
<protein>
    <recommendedName>
        <fullName evidence="7">alpha-1,2-Mannosidase</fullName>
        <ecNumber evidence="7">3.2.1.-</ecNumber>
    </recommendedName>
</protein>
<feature type="signal peptide" evidence="9">
    <location>
        <begin position="1"/>
        <end position="29"/>
    </location>
</feature>
<organism evidence="10 11">
    <name type="scientific">Diaporthe helianthi</name>
    <dbReference type="NCBI Taxonomy" id="158607"/>
    <lineage>
        <taxon>Eukaryota</taxon>
        <taxon>Fungi</taxon>
        <taxon>Dikarya</taxon>
        <taxon>Ascomycota</taxon>
        <taxon>Pezizomycotina</taxon>
        <taxon>Sordariomycetes</taxon>
        <taxon>Sordariomycetidae</taxon>
        <taxon>Diaporthales</taxon>
        <taxon>Diaporthaceae</taxon>
        <taxon>Diaporthe</taxon>
    </lineage>
</organism>
<comment type="similarity">
    <text evidence="3 7">Belongs to the glycosyl hydrolase 47 family.</text>
</comment>
<dbReference type="STRING" id="158607.A0A2P5HYZ2"/>
<dbReference type="Gene3D" id="1.50.10.10">
    <property type="match status" value="3"/>
</dbReference>
<dbReference type="InParanoid" id="A0A2P5HYZ2"/>
<evidence type="ECO:0000256" key="4">
    <source>
        <dbReference type="ARBA" id="ARBA00022801"/>
    </source>
</evidence>
<feature type="region of interest" description="Disordered" evidence="8">
    <location>
        <begin position="465"/>
        <end position="494"/>
    </location>
</feature>
<dbReference type="GO" id="GO:0036503">
    <property type="term" value="P:ERAD pathway"/>
    <property type="evidence" value="ECO:0007669"/>
    <property type="project" value="UniProtKB-ARBA"/>
</dbReference>
<feature type="chain" id="PRO_5015158985" description="alpha-1,2-Mannosidase" evidence="9">
    <location>
        <begin position="30"/>
        <end position="1070"/>
    </location>
</feature>
<evidence type="ECO:0000256" key="9">
    <source>
        <dbReference type="SAM" id="SignalP"/>
    </source>
</evidence>
<dbReference type="PANTHER" id="PTHR11742">
    <property type="entry name" value="MANNOSYL-OLIGOSACCHARIDE ALPHA-1,2-MANNOSIDASE-RELATED"/>
    <property type="match status" value="1"/>
</dbReference>
<dbReference type="GO" id="GO:0005509">
    <property type="term" value="F:calcium ion binding"/>
    <property type="evidence" value="ECO:0007669"/>
    <property type="project" value="InterPro"/>
</dbReference>
<dbReference type="GO" id="GO:0016020">
    <property type="term" value="C:membrane"/>
    <property type="evidence" value="ECO:0007669"/>
    <property type="project" value="InterPro"/>
</dbReference>
<dbReference type="GO" id="GO:0004571">
    <property type="term" value="F:mannosyl-oligosaccharide 1,2-alpha-mannosidase activity"/>
    <property type="evidence" value="ECO:0007669"/>
    <property type="project" value="InterPro"/>
</dbReference>
<feature type="compositionally biased region" description="Basic and acidic residues" evidence="8">
    <location>
        <begin position="52"/>
        <end position="61"/>
    </location>
</feature>